<gene>
    <name evidence="1" type="ORF">ACFO3U_07305</name>
</gene>
<reference evidence="2" key="1">
    <citation type="journal article" date="2019" name="Int. J. Syst. Evol. Microbiol.">
        <title>The Global Catalogue of Microorganisms (GCM) 10K type strain sequencing project: providing services to taxonomists for standard genome sequencing and annotation.</title>
        <authorList>
            <consortium name="The Broad Institute Genomics Platform"/>
            <consortium name="The Broad Institute Genome Sequencing Center for Infectious Disease"/>
            <person name="Wu L."/>
            <person name="Ma J."/>
        </authorList>
    </citation>
    <scope>NUCLEOTIDE SEQUENCE [LARGE SCALE GENOMIC DNA]</scope>
    <source>
        <strain evidence="2">CCUG 50349</strain>
    </source>
</reference>
<evidence type="ECO:0000313" key="2">
    <source>
        <dbReference type="Proteomes" id="UP001595885"/>
    </source>
</evidence>
<protein>
    <submittedName>
        <fullName evidence="1">Uncharacterized protein</fullName>
    </submittedName>
</protein>
<sequence>KIKKEGLTNQLDFAKVFLDFINNPNDSNLNFNVSLYRISTSPINQNEWKKLTLDSTKPNGISEDSCN</sequence>
<dbReference type="EMBL" id="JBHSGW010000009">
    <property type="protein sequence ID" value="MFC4739797.1"/>
    <property type="molecule type" value="Genomic_DNA"/>
</dbReference>
<organism evidence="1 2">
    <name type="scientific">Flavobacterium ponti</name>
    <dbReference type="NCBI Taxonomy" id="665133"/>
    <lineage>
        <taxon>Bacteria</taxon>
        <taxon>Pseudomonadati</taxon>
        <taxon>Bacteroidota</taxon>
        <taxon>Flavobacteriia</taxon>
        <taxon>Flavobacteriales</taxon>
        <taxon>Flavobacteriaceae</taxon>
        <taxon>Flavobacterium</taxon>
    </lineage>
</organism>
<feature type="non-terminal residue" evidence="1">
    <location>
        <position position="1"/>
    </location>
</feature>
<dbReference type="RefSeq" id="WP_379739929.1">
    <property type="nucleotide sequence ID" value="NZ_JBHSGW010000009.1"/>
</dbReference>
<evidence type="ECO:0000313" key="1">
    <source>
        <dbReference type="EMBL" id="MFC4739797.1"/>
    </source>
</evidence>
<comment type="caution">
    <text evidence="1">The sequence shown here is derived from an EMBL/GenBank/DDBJ whole genome shotgun (WGS) entry which is preliminary data.</text>
</comment>
<accession>A0ABV9P2G6</accession>
<dbReference type="Proteomes" id="UP001595885">
    <property type="component" value="Unassembled WGS sequence"/>
</dbReference>
<keyword evidence="2" id="KW-1185">Reference proteome</keyword>
<proteinExistence type="predicted"/>
<name>A0ABV9P2G6_9FLAO</name>